<feature type="domain" description="DUF3598" evidence="1">
    <location>
        <begin position="10"/>
        <end position="148"/>
    </location>
</feature>
<proteinExistence type="predicted"/>
<name>A0ABV5ISZ8_9ACTN</name>
<protein>
    <submittedName>
        <fullName evidence="2">DUF3598 family protein</fullName>
    </submittedName>
</protein>
<dbReference type="Gene3D" id="2.40.128.20">
    <property type="match status" value="1"/>
</dbReference>
<comment type="caution">
    <text evidence="2">The sequence shown here is derived from an EMBL/GenBank/DDBJ whole genome shotgun (WGS) entry which is preliminary data.</text>
</comment>
<dbReference type="InterPro" id="IPR022017">
    <property type="entry name" value="BFA1-like_DUF3598"/>
</dbReference>
<dbReference type="InterPro" id="IPR012674">
    <property type="entry name" value="Calycin"/>
</dbReference>
<dbReference type="Proteomes" id="UP001589647">
    <property type="component" value="Unassembled WGS sequence"/>
</dbReference>
<dbReference type="EMBL" id="JBHMEI010000063">
    <property type="protein sequence ID" value="MFB9207694.1"/>
    <property type="molecule type" value="Genomic_DNA"/>
</dbReference>
<reference evidence="2 3" key="1">
    <citation type="submission" date="2024-09" db="EMBL/GenBank/DDBJ databases">
        <authorList>
            <person name="Sun Q."/>
            <person name="Mori K."/>
        </authorList>
    </citation>
    <scope>NUCLEOTIDE SEQUENCE [LARGE SCALE GENOMIC DNA]</scope>
    <source>
        <strain evidence="2 3">CCM 3426</strain>
    </source>
</reference>
<sequence length="150" mass="17579">MGIRHDMPLLARHEGEWEGTYTYVDGDGKVVDRHHARLTCTLPDGGEWDYYQVNRYTWEDGRTEEHCFPGTYLGEGRCAFDTERIRGEFWAVDDDTIYLSWIYKESGADLRLFELIVLSPDGDTRSRVWQWIQGGQCVRRTLIDETRVQP</sequence>
<accession>A0ABV5ISZ8</accession>
<evidence type="ECO:0000313" key="2">
    <source>
        <dbReference type="EMBL" id="MFB9207694.1"/>
    </source>
</evidence>
<evidence type="ECO:0000259" key="1">
    <source>
        <dbReference type="Pfam" id="PF12204"/>
    </source>
</evidence>
<organism evidence="2 3">
    <name type="scientific">Nonomuraea spiralis</name>
    <dbReference type="NCBI Taxonomy" id="46182"/>
    <lineage>
        <taxon>Bacteria</taxon>
        <taxon>Bacillati</taxon>
        <taxon>Actinomycetota</taxon>
        <taxon>Actinomycetes</taxon>
        <taxon>Streptosporangiales</taxon>
        <taxon>Streptosporangiaceae</taxon>
        <taxon>Nonomuraea</taxon>
    </lineage>
</organism>
<gene>
    <name evidence="2" type="ORF">ACFFV7_41385</name>
</gene>
<dbReference type="RefSeq" id="WP_189651257.1">
    <property type="nucleotide sequence ID" value="NZ_BMRC01000018.1"/>
</dbReference>
<keyword evidence="3" id="KW-1185">Reference proteome</keyword>
<evidence type="ECO:0000313" key="3">
    <source>
        <dbReference type="Proteomes" id="UP001589647"/>
    </source>
</evidence>
<dbReference type="Pfam" id="PF12204">
    <property type="entry name" value="DUF3598_N"/>
    <property type="match status" value="1"/>
</dbReference>